<proteinExistence type="predicted"/>
<accession>A0ABY3T4B0</accession>
<organism evidence="1 2">
    <name type="scientific">Thiothrix winogradskyi</name>
    <dbReference type="NCBI Taxonomy" id="96472"/>
    <lineage>
        <taxon>Bacteria</taxon>
        <taxon>Pseudomonadati</taxon>
        <taxon>Pseudomonadota</taxon>
        <taxon>Gammaproteobacteria</taxon>
        <taxon>Thiotrichales</taxon>
        <taxon>Thiotrichaceae</taxon>
        <taxon>Thiothrix</taxon>
    </lineage>
</organism>
<dbReference type="RefSeq" id="WP_236500288.1">
    <property type="nucleotide sequence ID" value="NZ_CP091244.1"/>
</dbReference>
<evidence type="ECO:0000313" key="2">
    <source>
        <dbReference type="Proteomes" id="UP001054801"/>
    </source>
</evidence>
<name>A0ABY3T4B0_9GAMM</name>
<dbReference type="EMBL" id="CP091244">
    <property type="protein sequence ID" value="UJS25358.1"/>
    <property type="molecule type" value="Genomic_DNA"/>
</dbReference>
<keyword evidence="2" id="KW-1185">Reference proteome</keyword>
<sequence length="189" mass="22267">MKHDIYKSWEKILDPKILQESLMLVSMFVVVYEMLEDVIVRRIKIFYTDGFDEKDEIISPRYQSEVKSLNRSPVYASIAWLVNNEVIDDADRATFEVVKLLRNKIVHELPMLIMTDGIPPELDQRFSEAIYLLEKIEQWWWVNFEMEVNPEVDSADVTPGSVWMLKILLEVAGGKTEHYDEFKKVFTKC</sequence>
<reference evidence="1" key="1">
    <citation type="journal article" date="2022" name="Microorganisms">
        <title>Two New Species of Filamentous Sulfur Bacteria of the Genus Thiothrix, Thiothrix winogradskyi sp. nov. and 'Candidatus Thiothrix sulfatifontis' sp. nov.</title>
        <authorList>
            <person name="Ravin N.V."/>
            <person name="Rossetti S."/>
            <person name="Beletsky A.V."/>
            <person name="Kadnikov V.V."/>
            <person name="Rudenko T.S."/>
            <person name="Smolyakov D.D."/>
            <person name="Moskvitina M.I."/>
            <person name="Gureeva M.V."/>
            <person name="Mardanov A.V."/>
            <person name="Grabovich M.Y."/>
        </authorList>
    </citation>
    <scope>NUCLEOTIDE SEQUENCE</scope>
    <source>
        <strain evidence="1">CT3</strain>
    </source>
</reference>
<evidence type="ECO:0000313" key="1">
    <source>
        <dbReference type="EMBL" id="UJS25358.1"/>
    </source>
</evidence>
<protein>
    <submittedName>
        <fullName evidence="1">Uncharacterized protein</fullName>
    </submittedName>
</protein>
<gene>
    <name evidence="1" type="ORF">L2Y54_04775</name>
</gene>
<dbReference type="Proteomes" id="UP001054801">
    <property type="component" value="Chromosome"/>
</dbReference>